<gene>
    <name evidence="1" type="ORF">MANES_14G158700</name>
</gene>
<proteinExistence type="predicted"/>
<protein>
    <submittedName>
        <fullName evidence="1">Uncharacterized protein</fullName>
    </submittedName>
</protein>
<organism evidence="1">
    <name type="scientific">Manihot esculenta</name>
    <name type="common">Cassava</name>
    <name type="synonym">Jatropha manihot</name>
    <dbReference type="NCBI Taxonomy" id="3983"/>
    <lineage>
        <taxon>Eukaryota</taxon>
        <taxon>Viridiplantae</taxon>
        <taxon>Streptophyta</taxon>
        <taxon>Embryophyta</taxon>
        <taxon>Tracheophyta</taxon>
        <taxon>Spermatophyta</taxon>
        <taxon>Magnoliopsida</taxon>
        <taxon>eudicotyledons</taxon>
        <taxon>Gunneridae</taxon>
        <taxon>Pentapetalae</taxon>
        <taxon>rosids</taxon>
        <taxon>fabids</taxon>
        <taxon>Malpighiales</taxon>
        <taxon>Euphorbiaceae</taxon>
        <taxon>Crotonoideae</taxon>
        <taxon>Manihoteae</taxon>
        <taxon>Manihot</taxon>
    </lineage>
</organism>
<name>A0A2C9UN48_MANES</name>
<reference evidence="1" key="1">
    <citation type="submission" date="2016-02" db="EMBL/GenBank/DDBJ databases">
        <title>WGS assembly of Manihot esculenta.</title>
        <authorList>
            <person name="Bredeson J.V."/>
            <person name="Prochnik S.E."/>
            <person name="Lyons J.B."/>
            <person name="Schmutz J."/>
            <person name="Grimwood J."/>
            <person name="Vrebalov J."/>
            <person name="Bart R.S."/>
            <person name="Amuge T."/>
            <person name="Ferguson M.E."/>
            <person name="Green R."/>
            <person name="Putnam N."/>
            <person name="Stites J."/>
            <person name="Rounsley S."/>
            <person name="Rokhsar D.S."/>
        </authorList>
    </citation>
    <scope>NUCLEOTIDE SEQUENCE [LARGE SCALE GENOMIC DNA]</scope>
    <source>
        <tissue evidence="1">Leaf</tissue>
    </source>
</reference>
<dbReference type="AlphaFoldDB" id="A0A2C9UN48"/>
<sequence length="105" mass="12447">MCKRVKRAIFRELADVFFKFTCNSDCYDNNMCEAFNGSTILARSKYIVSMLVDIRVPAVVKRLEANMERAFDYHMEWNGDMGFKVFESKERHVNIQNQTCMCRPW</sequence>
<accession>A0A2C9UN48</accession>
<dbReference type="EMBL" id="CM004400">
    <property type="protein sequence ID" value="OAY32004.1"/>
    <property type="molecule type" value="Genomic_DNA"/>
</dbReference>
<evidence type="ECO:0000313" key="1">
    <source>
        <dbReference type="EMBL" id="OAY32004.1"/>
    </source>
</evidence>